<reference evidence="1 2" key="1">
    <citation type="journal article" date="2015" name="Int. J. Syst. Evol. Microbiol.">
        <title>Methanoculleus taiwanensis sp. nov., a methanogen isolated from deep marine sediment at the deformation front area near Taiwan.</title>
        <authorList>
            <person name="Weng C.Y."/>
            <person name="Chen S.C."/>
            <person name="Lai M.C."/>
            <person name="Wu S.Y."/>
            <person name="Lin S."/>
            <person name="Yang T.F."/>
            <person name="Chen P.C."/>
        </authorList>
    </citation>
    <scope>NUCLEOTIDE SEQUENCE [LARGE SCALE GENOMIC DNA]</scope>
    <source>
        <strain evidence="1 2">CYW4</strain>
    </source>
</reference>
<keyword evidence="2" id="KW-1185">Reference proteome</keyword>
<comment type="caution">
    <text evidence="1">The sequence shown here is derived from an EMBL/GenBank/DDBJ whole genome shotgun (WGS) entry which is preliminary data.</text>
</comment>
<dbReference type="OrthoDB" id="107300at2157"/>
<dbReference type="RefSeq" id="WP_128695057.1">
    <property type="nucleotide sequence ID" value="NZ_LHQS01000004.1"/>
</dbReference>
<dbReference type="EMBL" id="LHQS01000004">
    <property type="protein sequence ID" value="RXE55148.1"/>
    <property type="molecule type" value="Genomic_DNA"/>
</dbReference>
<protein>
    <submittedName>
        <fullName evidence="1">Uncharacterized protein</fullName>
    </submittedName>
</protein>
<name>A0A498GX97_9EURY</name>
<evidence type="ECO:0000313" key="2">
    <source>
        <dbReference type="Proteomes" id="UP000290932"/>
    </source>
</evidence>
<accession>A0A498GX97</accession>
<evidence type="ECO:0000313" key="1">
    <source>
        <dbReference type="EMBL" id="RXE55148.1"/>
    </source>
</evidence>
<gene>
    <name evidence="1" type="ORF">ABH15_13080</name>
</gene>
<organism evidence="1 2">
    <name type="scientific">Methanoculleus taiwanensis</name>
    <dbReference type="NCBI Taxonomy" id="1550565"/>
    <lineage>
        <taxon>Archaea</taxon>
        <taxon>Methanobacteriati</taxon>
        <taxon>Methanobacteriota</taxon>
        <taxon>Stenosarchaea group</taxon>
        <taxon>Methanomicrobia</taxon>
        <taxon>Methanomicrobiales</taxon>
        <taxon>Methanomicrobiaceae</taxon>
        <taxon>Methanoculleus</taxon>
    </lineage>
</organism>
<dbReference type="Proteomes" id="UP000290932">
    <property type="component" value="Unassembled WGS sequence"/>
</dbReference>
<proteinExistence type="predicted"/>
<sequence>MMNGMASLQQRQVMAQIEEMIQSNPDYTGVKSELESLNFIPQTDRPEYAVWVQPDLQILVFLRINLGGGYSGYRVASFDEVAPIRR</sequence>
<dbReference type="AlphaFoldDB" id="A0A498GX97"/>